<dbReference type="OrthoDB" id="2403218at2759"/>
<comment type="caution">
    <text evidence="1">The sequence shown here is derived from an EMBL/GenBank/DDBJ whole genome shotgun (WGS) entry which is preliminary data.</text>
</comment>
<dbReference type="AlphaFoldDB" id="A0A9N9K7F1"/>
<evidence type="ECO:0000313" key="2">
    <source>
        <dbReference type="Proteomes" id="UP000789405"/>
    </source>
</evidence>
<gene>
    <name evidence="1" type="ORF">DERYTH_LOCUS25853</name>
</gene>
<name>A0A9N9K7F1_9GLOM</name>
<feature type="non-terminal residue" evidence="1">
    <location>
        <position position="85"/>
    </location>
</feature>
<evidence type="ECO:0000313" key="1">
    <source>
        <dbReference type="EMBL" id="CAG8813767.1"/>
    </source>
</evidence>
<proteinExistence type="predicted"/>
<accession>A0A9N9K7F1</accession>
<dbReference type="EMBL" id="CAJVPY010050505">
    <property type="protein sequence ID" value="CAG8813767.1"/>
    <property type="molecule type" value="Genomic_DNA"/>
</dbReference>
<organism evidence="1 2">
    <name type="scientific">Dentiscutata erythropus</name>
    <dbReference type="NCBI Taxonomy" id="1348616"/>
    <lineage>
        <taxon>Eukaryota</taxon>
        <taxon>Fungi</taxon>
        <taxon>Fungi incertae sedis</taxon>
        <taxon>Mucoromycota</taxon>
        <taxon>Glomeromycotina</taxon>
        <taxon>Glomeromycetes</taxon>
        <taxon>Diversisporales</taxon>
        <taxon>Gigasporaceae</taxon>
        <taxon>Dentiscutata</taxon>
    </lineage>
</organism>
<dbReference type="Proteomes" id="UP000789405">
    <property type="component" value="Unassembled WGS sequence"/>
</dbReference>
<protein>
    <submittedName>
        <fullName evidence="1">18687_t:CDS:1</fullName>
    </submittedName>
</protein>
<keyword evidence="2" id="KW-1185">Reference proteome</keyword>
<feature type="non-terminal residue" evidence="1">
    <location>
        <position position="1"/>
    </location>
</feature>
<reference evidence="1" key="1">
    <citation type="submission" date="2021-06" db="EMBL/GenBank/DDBJ databases">
        <authorList>
            <person name="Kallberg Y."/>
            <person name="Tangrot J."/>
            <person name="Rosling A."/>
        </authorList>
    </citation>
    <scope>NUCLEOTIDE SEQUENCE</scope>
    <source>
        <strain evidence="1">MA453B</strain>
    </source>
</reference>
<sequence length="85" mass="9880">ITSSDIDKSKLETASDDLSAYYRKVAREYGIPLSRLILLTNYKYAKHRVPDSYNSHRMPYSARSPLCEYAFYLSVNNFRHVEDPA</sequence>